<reference evidence="1 2" key="1">
    <citation type="submission" date="2014-03" db="EMBL/GenBank/DDBJ databases">
        <title>Draft genome of the hookworm Oesophagostomum dentatum.</title>
        <authorList>
            <person name="Mitreva M."/>
        </authorList>
    </citation>
    <scope>NUCLEOTIDE SEQUENCE [LARGE SCALE GENOMIC DNA]</scope>
    <source>
        <strain evidence="1 2">OD-Hann</strain>
    </source>
</reference>
<evidence type="ECO:0000313" key="2">
    <source>
        <dbReference type="Proteomes" id="UP000053660"/>
    </source>
</evidence>
<proteinExistence type="predicted"/>
<accession>A0A0B1TRI6</accession>
<protein>
    <submittedName>
        <fullName evidence="1">Uncharacterized protein</fullName>
    </submittedName>
</protein>
<evidence type="ECO:0000313" key="1">
    <source>
        <dbReference type="EMBL" id="KHJ98452.1"/>
    </source>
</evidence>
<dbReference type="Proteomes" id="UP000053660">
    <property type="component" value="Unassembled WGS sequence"/>
</dbReference>
<dbReference type="AlphaFoldDB" id="A0A0B1TRI6"/>
<sequence length="58" mass="6354">MVQDLIDALAGGGLNAILGPPRHPGEAGEAEDKKLGELRKYLPKPVERKRGMHLYFIS</sequence>
<name>A0A0B1TRI6_OESDE</name>
<dbReference type="EMBL" id="KN549310">
    <property type="protein sequence ID" value="KHJ98452.1"/>
    <property type="molecule type" value="Genomic_DNA"/>
</dbReference>
<gene>
    <name evidence="1" type="ORF">OESDEN_01570</name>
</gene>
<keyword evidence="2" id="KW-1185">Reference proteome</keyword>
<organism evidence="1 2">
    <name type="scientific">Oesophagostomum dentatum</name>
    <name type="common">Nodular worm</name>
    <dbReference type="NCBI Taxonomy" id="61180"/>
    <lineage>
        <taxon>Eukaryota</taxon>
        <taxon>Metazoa</taxon>
        <taxon>Ecdysozoa</taxon>
        <taxon>Nematoda</taxon>
        <taxon>Chromadorea</taxon>
        <taxon>Rhabditida</taxon>
        <taxon>Rhabditina</taxon>
        <taxon>Rhabditomorpha</taxon>
        <taxon>Strongyloidea</taxon>
        <taxon>Strongylidae</taxon>
        <taxon>Oesophagostomum</taxon>
    </lineage>
</organism>